<evidence type="ECO:0000313" key="3">
    <source>
        <dbReference type="Proteomes" id="UP001066276"/>
    </source>
</evidence>
<feature type="compositionally biased region" description="Polar residues" evidence="1">
    <location>
        <begin position="93"/>
        <end position="114"/>
    </location>
</feature>
<evidence type="ECO:0000313" key="2">
    <source>
        <dbReference type="EMBL" id="KAJ1176099.1"/>
    </source>
</evidence>
<reference evidence="2" key="1">
    <citation type="journal article" date="2022" name="bioRxiv">
        <title>Sequencing and chromosome-scale assembly of the giantPleurodeles waltlgenome.</title>
        <authorList>
            <person name="Brown T."/>
            <person name="Elewa A."/>
            <person name="Iarovenko S."/>
            <person name="Subramanian E."/>
            <person name="Araus A.J."/>
            <person name="Petzold A."/>
            <person name="Susuki M."/>
            <person name="Suzuki K.-i.T."/>
            <person name="Hayashi T."/>
            <person name="Toyoda A."/>
            <person name="Oliveira C."/>
            <person name="Osipova E."/>
            <person name="Leigh N.D."/>
            <person name="Simon A."/>
            <person name="Yun M.H."/>
        </authorList>
    </citation>
    <scope>NUCLEOTIDE SEQUENCE</scope>
    <source>
        <strain evidence="2">20211129_DDA</strain>
        <tissue evidence="2">Liver</tissue>
    </source>
</reference>
<feature type="compositionally biased region" description="Polar residues" evidence="1">
    <location>
        <begin position="1"/>
        <end position="29"/>
    </location>
</feature>
<feature type="compositionally biased region" description="Basic and acidic residues" evidence="1">
    <location>
        <begin position="201"/>
        <end position="214"/>
    </location>
</feature>
<dbReference type="Proteomes" id="UP001066276">
    <property type="component" value="Chromosome 3_2"/>
</dbReference>
<proteinExistence type="predicted"/>
<evidence type="ECO:0000256" key="1">
    <source>
        <dbReference type="SAM" id="MobiDB-lite"/>
    </source>
</evidence>
<feature type="compositionally biased region" description="Low complexity" evidence="1">
    <location>
        <begin position="246"/>
        <end position="255"/>
    </location>
</feature>
<gene>
    <name evidence="2" type="ORF">NDU88_001382</name>
</gene>
<protein>
    <submittedName>
        <fullName evidence="2">Uncharacterized protein</fullName>
    </submittedName>
</protein>
<dbReference type="EMBL" id="JANPWB010000006">
    <property type="protein sequence ID" value="KAJ1176099.1"/>
    <property type="molecule type" value="Genomic_DNA"/>
</dbReference>
<sequence length="324" mass="34040">MCSAPGQATSHKAGSRSPTAPSVSHSFTANGARPPLPQQAARPPAAPPAQVLCHLLSLTGQPPPHLDHTTGPTKQGARCQHSTSIFSLRGPTPQIQGPTSYSASGPLSSRQQSGLHLATQPGDQRAGGRGPTRPANGPPARASGNKRPQWLRLQTQAALSPRKAPRCNSALISAGRPPAHPPIQTAWRPTPAKVGKVRRDKNHEGTAVRNDRRSGPPRRPPSKLQQLQSNGAAAKAAQAKHQRSEPAALQPAAPRGRPPPPPSSTMPLPPPTTPGAGRAAPIQAHPRCTVTAAERRNVRKGPLPQRSLTECRPSCWLASSTPLW</sequence>
<keyword evidence="3" id="KW-1185">Reference proteome</keyword>
<accession>A0AAV7TIE3</accession>
<name>A0AAV7TIE3_PLEWA</name>
<feature type="region of interest" description="Disordered" evidence="1">
    <location>
        <begin position="1"/>
        <end position="312"/>
    </location>
</feature>
<organism evidence="2 3">
    <name type="scientific">Pleurodeles waltl</name>
    <name type="common">Iberian ribbed newt</name>
    <dbReference type="NCBI Taxonomy" id="8319"/>
    <lineage>
        <taxon>Eukaryota</taxon>
        <taxon>Metazoa</taxon>
        <taxon>Chordata</taxon>
        <taxon>Craniata</taxon>
        <taxon>Vertebrata</taxon>
        <taxon>Euteleostomi</taxon>
        <taxon>Amphibia</taxon>
        <taxon>Batrachia</taxon>
        <taxon>Caudata</taxon>
        <taxon>Salamandroidea</taxon>
        <taxon>Salamandridae</taxon>
        <taxon>Pleurodelinae</taxon>
        <taxon>Pleurodeles</taxon>
    </lineage>
</organism>
<feature type="compositionally biased region" description="Pro residues" evidence="1">
    <location>
        <begin position="256"/>
        <end position="273"/>
    </location>
</feature>
<comment type="caution">
    <text evidence="2">The sequence shown here is derived from an EMBL/GenBank/DDBJ whole genome shotgun (WGS) entry which is preliminary data.</text>
</comment>
<dbReference type="AlphaFoldDB" id="A0AAV7TIE3"/>